<dbReference type="Proteomes" id="UP000182471">
    <property type="component" value="Unassembled WGS sequence"/>
</dbReference>
<accession>A0A1H9UNF0</accession>
<evidence type="ECO:0000313" key="2">
    <source>
        <dbReference type="Proteomes" id="UP000182471"/>
    </source>
</evidence>
<dbReference type="EMBL" id="FOGW01000034">
    <property type="protein sequence ID" value="SES10985.1"/>
    <property type="molecule type" value="Genomic_DNA"/>
</dbReference>
<dbReference type="RefSeq" id="WP_074730961.1">
    <property type="nucleotide sequence ID" value="NZ_FOGW01000034.1"/>
</dbReference>
<organism evidence="1 2">
    <name type="scientific">Lachnobacterium bovis</name>
    <dbReference type="NCBI Taxonomy" id="140626"/>
    <lineage>
        <taxon>Bacteria</taxon>
        <taxon>Bacillati</taxon>
        <taxon>Bacillota</taxon>
        <taxon>Clostridia</taxon>
        <taxon>Lachnospirales</taxon>
        <taxon>Lachnospiraceae</taxon>
        <taxon>Lachnobacterium</taxon>
    </lineage>
</organism>
<sequence length="1194" mass="140708">MVETNDFPGAKLKMEELVPIVNEYDFEDVSKAIYCICVCVNNRSALESTLSLNWVLIEHNHKGKKKLNNYMDFKEFFYSIKDIIEPSGYEDAVVEDYGDVSIDVFGKKYSVIVGTGYNMVFACLQLLPYLAMELEKQDELKEVLEYNSFIIDYLKEENDSDGYYGARLVLPKERLFYKVRELFNNLDANVLKNISAILESKFIEKKHFLEINGEIIPLANTSLLVDLYDVWYKLVPETNRAQLVNRMLTGIALDLSKLEIDETINYLCPVGFTNSKDNLKLQYQFSFALVSSKGIILPINRSEYKKGELQRIMDDIVQAKKEDSLYLLELFSRRNDEKRRGLTVCRDIDIKFLVYDDWANPAEPYMMTHSQSEAFYCCTSLDIVYYLLFMKDADELYDYLDYMEEKNEAKILGVGGDSSTFLSWKEANHNFEKGAIKYGIIDVGTDTENKYVVDYYRKYLKDFPIGCGDYILDNPFSWNITPKEHGFYEYLLKGKAGFGGLYCMFKNNSFFFFPHNVKFYLNGNEYLKYKDAIFLIEDLIQRMLISVRDIIESSSELDNSSVQAMMMPETYARESDPTGLLLAQDRAYVKSDSCVTNKKICIRFVPMIDKLFEDIANATDRTVEVKFFMELFYPLAKYFPLFYKKLEKYMEKVKLEKKEVSAVSFTIEYTWKREQESLFRVEDDAYIAVKKHIAEVCYRAGIKPGIYYGKEATQVVRSIQKELIEDFEKEVKKLDYLKLYERSLADYATLIHEIMVHRQRYNSFEDIKDEVRTEISKNIIGQREKAKHNLRTVSYLLETTLYNSGRGQDTICNEIYQYLLAYANWLVVLGDNADICYFTEDEVYVEVSGEYIIDVESKRKTDNPFGTGLARRMYDNPGYFERDNQADSMYFEKVKKAFEVDTDVPLDVFLSLILYLETGGKIKGELYHRGNIFCFWKEDIVNNYSSIQNVSKELAEKALELLCINVKKLKTKNNTEDFYLPIGEKEKRCDRYEVKPIYEYNDMVIYSPSVLHFLRDYWGNSIFEFHMPFEIGMPSTKKVLVDWKRVYEKKIVFDLESVFKDNGFDVRINFELMNLDKKKYPQYLGDYDLFAVDLQKNEIWIIECKFIEKVETFYEMYRQQNRFFKEDKCDEKFQRRIDFLNENYKEVIRDLKLPSADYMIKPYMCVNKVFVSRYKDIAFPILSYQEMVEKIERT</sequence>
<reference evidence="2" key="1">
    <citation type="submission" date="2016-10" db="EMBL/GenBank/DDBJ databases">
        <authorList>
            <person name="Varghese N."/>
            <person name="Submissions S."/>
        </authorList>
    </citation>
    <scope>NUCLEOTIDE SEQUENCE [LARGE SCALE GENOMIC DNA]</scope>
    <source>
        <strain evidence="2">S1b</strain>
    </source>
</reference>
<dbReference type="AlphaFoldDB" id="A0A1H9UNF0"/>
<evidence type="ECO:0000313" key="1">
    <source>
        <dbReference type="EMBL" id="SES10985.1"/>
    </source>
</evidence>
<keyword evidence="2" id="KW-1185">Reference proteome</keyword>
<gene>
    <name evidence="1" type="ORF">SAMN02910429_02193</name>
</gene>
<proteinExistence type="predicted"/>
<protein>
    <submittedName>
        <fullName evidence="1">Uncharacterized protein</fullName>
    </submittedName>
</protein>
<name>A0A1H9UNF0_9FIRM</name>